<name>A0A7W8JQN0_9DEIO</name>
<dbReference type="Proteomes" id="UP000552709">
    <property type="component" value="Unassembled WGS sequence"/>
</dbReference>
<sequence length="153" mass="15978">MMRRRMVLAALLAATAGATTAPPLTLAQQVGKAEVIVRGTLGAAVSVKEGEVTYLAYPLTVAETISGDAARLPQNDGKPALFFLQGLADLPELKSGQEVFALLYTRKQDSPLVGFNQGLYPVTDGKVSAGDAKAPITDPAKLRDAIRAALGTK</sequence>
<organism evidence="2 3">
    <name type="scientific">Deinococcus humi</name>
    <dbReference type="NCBI Taxonomy" id="662880"/>
    <lineage>
        <taxon>Bacteria</taxon>
        <taxon>Thermotogati</taxon>
        <taxon>Deinococcota</taxon>
        <taxon>Deinococci</taxon>
        <taxon>Deinococcales</taxon>
        <taxon>Deinococcaceae</taxon>
        <taxon>Deinococcus</taxon>
    </lineage>
</organism>
<gene>
    <name evidence="2" type="ORF">HNQ08_000114</name>
</gene>
<keyword evidence="3" id="KW-1185">Reference proteome</keyword>
<feature type="chain" id="PRO_5030545797" evidence="1">
    <location>
        <begin position="22"/>
        <end position="153"/>
    </location>
</feature>
<feature type="signal peptide" evidence="1">
    <location>
        <begin position="1"/>
        <end position="21"/>
    </location>
</feature>
<evidence type="ECO:0000313" key="3">
    <source>
        <dbReference type="Proteomes" id="UP000552709"/>
    </source>
</evidence>
<evidence type="ECO:0000256" key="1">
    <source>
        <dbReference type="SAM" id="SignalP"/>
    </source>
</evidence>
<keyword evidence="1" id="KW-0732">Signal</keyword>
<comment type="caution">
    <text evidence="2">The sequence shown here is derived from an EMBL/GenBank/DDBJ whole genome shotgun (WGS) entry which is preliminary data.</text>
</comment>
<dbReference type="EMBL" id="JACHFL010000001">
    <property type="protein sequence ID" value="MBB5361043.1"/>
    <property type="molecule type" value="Genomic_DNA"/>
</dbReference>
<proteinExistence type="predicted"/>
<accession>A0A7W8JQN0</accession>
<evidence type="ECO:0000313" key="2">
    <source>
        <dbReference type="EMBL" id="MBB5361043.1"/>
    </source>
</evidence>
<protein>
    <submittedName>
        <fullName evidence="2">Uncharacterized protein</fullName>
    </submittedName>
</protein>
<dbReference type="AlphaFoldDB" id="A0A7W8JQN0"/>
<reference evidence="2 3" key="1">
    <citation type="submission" date="2020-08" db="EMBL/GenBank/DDBJ databases">
        <title>Genomic Encyclopedia of Type Strains, Phase IV (KMG-IV): sequencing the most valuable type-strain genomes for metagenomic binning, comparative biology and taxonomic classification.</title>
        <authorList>
            <person name="Goeker M."/>
        </authorList>
    </citation>
    <scope>NUCLEOTIDE SEQUENCE [LARGE SCALE GENOMIC DNA]</scope>
    <source>
        <strain evidence="2 3">DSM 27939</strain>
    </source>
</reference>